<gene>
    <name evidence="1" type="ORF">GCM10022268_03290</name>
</gene>
<evidence type="ECO:0000313" key="2">
    <source>
        <dbReference type="Proteomes" id="UP001500523"/>
    </source>
</evidence>
<name>A0ABP7CWU9_9SPHN</name>
<evidence type="ECO:0000313" key="1">
    <source>
        <dbReference type="EMBL" id="GAA3696043.1"/>
    </source>
</evidence>
<comment type="caution">
    <text evidence="1">The sequence shown here is derived from an EMBL/GenBank/DDBJ whole genome shotgun (WGS) entry which is preliminary data.</text>
</comment>
<keyword evidence="2" id="KW-1185">Reference proteome</keyword>
<accession>A0ABP7CWU9</accession>
<dbReference type="EMBL" id="BAABBF010000001">
    <property type="protein sequence ID" value="GAA3696043.1"/>
    <property type="molecule type" value="Genomic_DNA"/>
</dbReference>
<proteinExistence type="predicted"/>
<protein>
    <submittedName>
        <fullName evidence="1">Uncharacterized protein</fullName>
    </submittedName>
</protein>
<sequence>MRAGIMIGAVVVLTPAATPPGERIVRIDTTIPMTVQGVAGRLRIDPGAPGRPVLAPGYAEQVGLKGGGLMGFGVIYHVGREKVPARTEVAAVVLDGGKVHKHRVIWAPRAFAAGVEGAMGPGGLDEPVVRFVLRPAMAGERTVAIPVAPAGGLFGSWSPMAGQVDVGGLPLRVRFAPYLVKSVATAGAAAQMAEALGGRLEDGTGTAEIAFGLMRPVRGMALAQPLAIGPLALPRVAVRTADIGSVNGLPTTGEAAEADPDEIVVVAKGKRAPGSMTLGADYLGRCSSIVFDKPARVIRLTCA</sequence>
<organism evidence="1 2">
    <name type="scientific">Sphingomonas cynarae</name>
    <dbReference type="NCBI Taxonomy" id="930197"/>
    <lineage>
        <taxon>Bacteria</taxon>
        <taxon>Pseudomonadati</taxon>
        <taxon>Pseudomonadota</taxon>
        <taxon>Alphaproteobacteria</taxon>
        <taxon>Sphingomonadales</taxon>
        <taxon>Sphingomonadaceae</taxon>
        <taxon>Sphingomonas</taxon>
    </lineage>
</organism>
<dbReference type="RefSeq" id="WP_344691626.1">
    <property type="nucleotide sequence ID" value="NZ_BAABBF010000001.1"/>
</dbReference>
<reference evidence="2" key="1">
    <citation type="journal article" date="2019" name="Int. J. Syst. Evol. Microbiol.">
        <title>The Global Catalogue of Microorganisms (GCM) 10K type strain sequencing project: providing services to taxonomists for standard genome sequencing and annotation.</title>
        <authorList>
            <consortium name="The Broad Institute Genomics Platform"/>
            <consortium name="The Broad Institute Genome Sequencing Center for Infectious Disease"/>
            <person name="Wu L."/>
            <person name="Ma J."/>
        </authorList>
    </citation>
    <scope>NUCLEOTIDE SEQUENCE [LARGE SCALE GENOMIC DNA]</scope>
    <source>
        <strain evidence="2">JCM 17498</strain>
    </source>
</reference>
<dbReference type="Proteomes" id="UP001500523">
    <property type="component" value="Unassembled WGS sequence"/>
</dbReference>